<organism evidence="2 3">
    <name type="scientific">Trichoplusia ni</name>
    <name type="common">Cabbage looper</name>
    <dbReference type="NCBI Taxonomy" id="7111"/>
    <lineage>
        <taxon>Eukaryota</taxon>
        <taxon>Metazoa</taxon>
        <taxon>Ecdysozoa</taxon>
        <taxon>Arthropoda</taxon>
        <taxon>Hexapoda</taxon>
        <taxon>Insecta</taxon>
        <taxon>Pterygota</taxon>
        <taxon>Neoptera</taxon>
        <taxon>Endopterygota</taxon>
        <taxon>Lepidoptera</taxon>
        <taxon>Glossata</taxon>
        <taxon>Ditrysia</taxon>
        <taxon>Noctuoidea</taxon>
        <taxon>Noctuidae</taxon>
        <taxon>Plusiinae</taxon>
        <taxon>Trichoplusia</taxon>
    </lineage>
</organism>
<feature type="region of interest" description="Disordered" evidence="1">
    <location>
        <begin position="917"/>
        <end position="941"/>
    </location>
</feature>
<dbReference type="KEGG" id="tnl:113501821"/>
<evidence type="ECO:0000313" key="2">
    <source>
        <dbReference type="Proteomes" id="UP000322000"/>
    </source>
</evidence>
<sequence>MGYHSFRQLLIQAFKNSMCRLTYIIQEIIRKVLLELFAKMKKILFLIRIELSKECRKEMQYYKLLAKEVEKRISLLQPYILESDSDNEDKTDAPELPESEQGYDLPQESIQAGFSFQTDLLTSLNSIKNEENPIVVSPRSPIIDISNNFTSNVLVESVDSRRSPSPQFIIDLSLSINETGTGKNLLETVKIAPRSPPIIDLPERDYNCTRRIMQKVITEKEVITEVETQRNTKQKEMIHEVTDFHFSRNKNNLSDNYANIHLAQDGPSSLSSKSFTGSLNDLHSESVKDLRSGKLIRQRSYTLLKPSPQLLAHLEVQSINTGIDMTHISMSESYSNLSSPGKKRRSWDLESAKVKWSSMALELKQTNVAPNVSRNASNKSFVKAPAKKPLHGSPPRTRSMAPEKSRRNISAPKPTVKSDPIPKSDAILRQEHTFRSEPASRTEPMLKGEALRKHEGFPKSDPITRPDHLSKTRNSISPIRNTSHRTYVKDTPKTIVKKSEHSPQKLSPSSKSDSEDPATRVRELYEKIQNQQLLQMATLVEKQKREQLLLQQVFEEQNNLLFKQLKTICPKSPIEVKEAWGEKHPEGNRGPVSLSQLINYKSPEQSSLSSPVSATLTDTNKYLNHCNNVLKKSRDITNGIKKPPVKSRSQNGTKIVSPRTQPEVSKTRTNSPTFTQKNVAASAASRKLNYDTSACSDRDYEPILTDRTNDTLADLNVTFPSDNSDECPAFSHRNNNSIASNFSSKEIKTLHGSVRSSAAMQSESTDNAIRNMERTIHNSIKSTNARLSKATATVAPTPEEQAAATKIVAHAKGYLVRRLMKTDRVQATVQTIKDALLCALQLHQDREGIRGADVDLHRRLIQQITAACYSLHDTFIASTASERCGMIAADRGRRRSLAARQGNNSFRQTDVMSQSHTGAFPARASRPASTSQMTQSNYETFSGDKRWGSAVSAAARARRPWR</sequence>
<dbReference type="RefSeq" id="XP_026738899.1">
    <property type="nucleotide sequence ID" value="XM_026883098.1"/>
</dbReference>
<dbReference type="PANTHER" id="PTHR13594:SF1">
    <property type="entry name" value="CENTRIOLAR COILED-COIL PROTEIN OF 110 KDA"/>
    <property type="match status" value="1"/>
</dbReference>
<dbReference type="GO" id="GO:0005814">
    <property type="term" value="C:centriole"/>
    <property type="evidence" value="ECO:0007669"/>
    <property type="project" value="InterPro"/>
</dbReference>
<keyword evidence="2" id="KW-1185">Reference proteome</keyword>
<feature type="compositionally biased region" description="Polar residues" evidence="1">
    <location>
        <begin position="647"/>
        <end position="674"/>
    </location>
</feature>
<feature type="compositionally biased region" description="Polar residues" evidence="1">
    <location>
        <begin position="370"/>
        <end position="380"/>
    </location>
</feature>
<proteinExistence type="predicted"/>
<dbReference type="OrthoDB" id="10028852at2759"/>
<evidence type="ECO:0000256" key="1">
    <source>
        <dbReference type="SAM" id="MobiDB-lite"/>
    </source>
</evidence>
<dbReference type="Proteomes" id="UP000322000">
    <property type="component" value="Chromosome 16"/>
</dbReference>
<dbReference type="PANTHER" id="PTHR13594">
    <property type="entry name" value="CENTRIOLAR COILED-COIL PROTEIN OF 110 KDA"/>
    <property type="match status" value="1"/>
</dbReference>
<dbReference type="GO" id="GO:0032465">
    <property type="term" value="P:regulation of cytokinesis"/>
    <property type="evidence" value="ECO:0007669"/>
    <property type="project" value="InterPro"/>
</dbReference>
<dbReference type="AlphaFoldDB" id="A0A7E5WE03"/>
<feature type="compositionally biased region" description="Basic and acidic residues" evidence="1">
    <location>
        <begin position="420"/>
        <end position="470"/>
    </location>
</feature>
<dbReference type="InterPro" id="IPR033207">
    <property type="entry name" value="CCP110"/>
</dbReference>
<evidence type="ECO:0000313" key="3">
    <source>
        <dbReference type="RefSeq" id="XP_026738899.1"/>
    </source>
</evidence>
<feature type="region of interest" description="Disordered" evidence="1">
    <location>
        <begin position="370"/>
        <end position="519"/>
    </location>
</feature>
<feature type="compositionally biased region" description="Polar residues" evidence="1">
    <location>
        <begin position="472"/>
        <end position="485"/>
    </location>
</feature>
<accession>A0A7E5WE03</accession>
<feature type="compositionally biased region" description="Polar residues" evidence="1">
    <location>
        <begin position="927"/>
        <end position="940"/>
    </location>
</feature>
<protein>
    <submittedName>
        <fullName evidence="3">Uncharacterized protein LOC113501821 isoform X1</fullName>
    </submittedName>
</protein>
<gene>
    <name evidence="3" type="primary">LOC113501821</name>
</gene>
<dbReference type="PROSITE" id="PS50096">
    <property type="entry name" value="IQ"/>
    <property type="match status" value="1"/>
</dbReference>
<name>A0A7E5WE03_TRINI</name>
<feature type="region of interest" description="Disordered" evidence="1">
    <location>
        <begin position="635"/>
        <end position="674"/>
    </location>
</feature>
<dbReference type="GO" id="GO:0007099">
    <property type="term" value="P:centriole replication"/>
    <property type="evidence" value="ECO:0007669"/>
    <property type="project" value="InterPro"/>
</dbReference>
<dbReference type="InParanoid" id="A0A7E5WE03"/>
<dbReference type="GeneID" id="113501821"/>
<reference evidence="3" key="1">
    <citation type="submission" date="2025-08" db="UniProtKB">
        <authorList>
            <consortium name="RefSeq"/>
        </authorList>
    </citation>
    <scope>IDENTIFICATION</scope>
</reference>
<dbReference type="CTD" id="100329274"/>
<feature type="compositionally biased region" description="Basic and acidic residues" evidence="1">
    <location>
        <begin position="487"/>
        <end position="503"/>
    </location>
</feature>